<dbReference type="Pfam" id="PF07238">
    <property type="entry name" value="PilZ"/>
    <property type="match status" value="1"/>
</dbReference>
<dbReference type="GO" id="GO:0035438">
    <property type="term" value="F:cyclic-di-GMP binding"/>
    <property type="evidence" value="ECO:0007669"/>
    <property type="project" value="InterPro"/>
</dbReference>
<dbReference type="Gene3D" id="2.40.10.220">
    <property type="entry name" value="predicted glycosyltransferase like domains"/>
    <property type="match status" value="1"/>
</dbReference>
<dbReference type="EMBL" id="SXFB01000001">
    <property type="protein sequence ID" value="NFV24994.1"/>
    <property type="molecule type" value="Genomic_DNA"/>
</dbReference>
<comment type="caution">
    <text evidence="1">The sequence shown here is derived from an EMBL/GenBank/DDBJ whole genome shotgun (WGS) entry which is preliminary data.</text>
</comment>
<name>A0A6B4JKU2_CLOBO</name>
<dbReference type="InterPro" id="IPR009875">
    <property type="entry name" value="PilZ_domain"/>
</dbReference>
<dbReference type="Proteomes" id="UP000486903">
    <property type="component" value="Unassembled WGS sequence"/>
</dbReference>
<sequence>MVMKSSIEYSSAKLTSIDEKIITMGIIEKFQKDTLIICANEKTELKVDEEVFINVFNKNQGIYIYNGIIKHIIENTIVIKDVRFLLDKERRNNNRINTNISLKVSEVRNISEKTIELSKPILMTCKNLSIRGLLLECKLDIPNDVKFFIELPIENNKIYVETTTKRKYKKDNLYYYGCEFTLKDMSHNNILENFILRNYNTKFFKYYPK</sequence>
<dbReference type="AlphaFoldDB" id="A0A6B4JKU2"/>
<accession>A0A6B4JKU2</accession>
<gene>
    <name evidence="1" type="ORF">FDG31_02235</name>
</gene>
<protein>
    <submittedName>
        <fullName evidence="1">PilZ domain-containing protein</fullName>
    </submittedName>
</protein>
<proteinExistence type="predicted"/>
<evidence type="ECO:0000313" key="1">
    <source>
        <dbReference type="EMBL" id="NFV24994.1"/>
    </source>
</evidence>
<evidence type="ECO:0000313" key="2">
    <source>
        <dbReference type="Proteomes" id="UP000486903"/>
    </source>
</evidence>
<organism evidence="1 2">
    <name type="scientific">Clostridium botulinum</name>
    <dbReference type="NCBI Taxonomy" id="1491"/>
    <lineage>
        <taxon>Bacteria</taxon>
        <taxon>Bacillati</taxon>
        <taxon>Bacillota</taxon>
        <taxon>Clostridia</taxon>
        <taxon>Eubacteriales</taxon>
        <taxon>Clostridiaceae</taxon>
        <taxon>Clostridium</taxon>
    </lineage>
</organism>
<reference evidence="1 2" key="1">
    <citation type="submission" date="2019-04" db="EMBL/GenBank/DDBJ databases">
        <title>Genome sequencing of Clostridium botulinum Groups I-IV and Clostridium butyricum.</title>
        <authorList>
            <person name="Brunt J."/>
            <person name="Van Vliet A.H.M."/>
            <person name="Stringer S.C."/>
            <person name="Carter A.T."/>
            <person name="Peck M.W."/>
        </authorList>
    </citation>
    <scope>NUCLEOTIDE SEQUENCE [LARGE SCALE GENOMIC DNA]</scope>
    <source>
        <strain evidence="1 2">BL81</strain>
    </source>
</reference>